<comment type="caution">
    <text evidence="3">The sequence shown here is derived from an EMBL/GenBank/DDBJ whole genome shotgun (WGS) entry which is preliminary data.</text>
</comment>
<name>A0A9P5JVI9_9AGAM</name>
<protein>
    <submittedName>
        <fullName evidence="3">Uncharacterized protein</fullName>
    </submittedName>
</protein>
<reference evidence="3" key="2">
    <citation type="journal article" date="2020" name="Nat. Commun.">
        <title>Large-scale genome sequencing of mycorrhizal fungi provides insights into the early evolution of symbiotic traits.</title>
        <authorList>
            <person name="Miyauchi S."/>
            <person name="Kiss E."/>
            <person name="Kuo A."/>
            <person name="Drula E."/>
            <person name="Kohler A."/>
            <person name="Sanchez-Garcia M."/>
            <person name="Morin E."/>
            <person name="Andreopoulos B."/>
            <person name="Barry K.W."/>
            <person name="Bonito G."/>
            <person name="Buee M."/>
            <person name="Carver A."/>
            <person name="Chen C."/>
            <person name="Cichocki N."/>
            <person name="Clum A."/>
            <person name="Culley D."/>
            <person name="Crous P.W."/>
            <person name="Fauchery L."/>
            <person name="Girlanda M."/>
            <person name="Hayes R.D."/>
            <person name="Keri Z."/>
            <person name="LaButti K."/>
            <person name="Lipzen A."/>
            <person name="Lombard V."/>
            <person name="Magnuson J."/>
            <person name="Maillard F."/>
            <person name="Murat C."/>
            <person name="Nolan M."/>
            <person name="Ohm R.A."/>
            <person name="Pangilinan J."/>
            <person name="Pereira M.F."/>
            <person name="Perotto S."/>
            <person name="Peter M."/>
            <person name="Pfister S."/>
            <person name="Riley R."/>
            <person name="Sitrit Y."/>
            <person name="Stielow J.B."/>
            <person name="Szollosi G."/>
            <person name="Zifcakova L."/>
            <person name="Stursova M."/>
            <person name="Spatafora J.W."/>
            <person name="Tedersoo L."/>
            <person name="Vaario L.M."/>
            <person name="Yamada A."/>
            <person name="Yan M."/>
            <person name="Wang P."/>
            <person name="Xu J."/>
            <person name="Bruns T."/>
            <person name="Baldrian P."/>
            <person name="Vilgalys R."/>
            <person name="Dunand C."/>
            <person name="Henrissat B."/>
            <person name="Grigoriev I.V."/>
            <person name="Hibbett D."/>
            <person name="Nagy L.G."/>
            <person name="Martin F.M."/>
        </authorList>
    </citation>
    <scope>NUCLEOTIDE SEQUENCE</scope>
    <source>
        <strain evidence="3">Prilba</strain>
    </source>
</reference>
<reference evidence="3" key="1">
    <citation type="submission" date="2019-10" db="EMBL/GenBank/DDBJ databases">
        <authorList>
            <consortium name="DOE Joint Genome Institute"/>
            <person name="Kuo A."/>
            <person name="Miyauchi S."/>
            <person name="Kiss E."/>
            <person name="Drula E."/>
            <person name="Kohler A."/>
            <person name="Sanchez-Garcia M."/>
            <person name="Andreopoulos B."/>
            <person name="Barry K.W."/>
            <person name="Bonito G."/>
            <person name="Buee M."/>
            <person name="Carver A."/>
            <person name="Chen C."/>
            <person name="Cichocki N."/>
            <person name="Clum A."/>
            <person name="Culley D."/>
            <person name="Crous P.W."/>
            <person name="Fauchery L."/>
            <person name="Girlanda M."/>
            <person name="Hayes R."/>
            <person name="Keri Z."/>
            <person name="LaButti K."/>
            <person name="Lipzen A."/>
            <person name="Lombard V."/>
            <person name="Magnuson J."/>
            <person name="Maillard F."/>
            <person name="Morin E."/>
            <person name="Murat C."/>
            <person name="Nolan M."/>
            <person name="Ohm R."/>
            <person name="Pangilinan J."/>
            <person name="Pereira M."/>
            <person name="Perotto S."/>
            <person name="Peter M."/>
            <person name="Riley R."/>
            <person name="Sitrit Y."/>
            <person name="Stielow B."/>
            <person name="Szollosi G."/>
            <person name="Zifcakova L."/>
            <person name="Stursova M."/>
            <person name="Spatafora J.W."/>
            <person name="Tedersoo L."/>
            <person name="Vaario L.-M."/>
            <person name="Yamada A."/>
            <person name="Yan M."/>
            <person name="Wang P."/>
            <person name="Xu J."/>
            <person name="Bruns T."/>
            <person name="Baldrian P."/>
            <person name="Vilgalys R."/>
            <person name="Henrissat B."/>
            <person name="Grigoriev I.V."/>
            <person name="Hibbett D."/>
            <person name="Nagy L.G."/>
            <person name="Martin F.M."/>
        </authorList>
    </citation>
    <scope>NUCLEOTIDE SEQUENCE</scope>
    <source>
        <strain evidence="3">Prilba</strain>
    </source>
</reference>
<feature type="chain" id="PRO_5040276682" evidence="2">
    <location>
        <begin position="23"/>
        <end position="242"/>
    </location>
</feature>
<evidence type="ECO:0000313" key="4">
    <source>
        <dbReference type="Proteomes" id="UP000759537"/>
    </source>
</evidence>
<feature type="compositionally biased region" description="Low complexity" evidence="1">
    <location>
        <begin position="82"/>
        <end position="104"/>
    </location>
</feature>
<evidence type="ECO:0000313" key="3">
    <source>
        <dbReference type="EMBL" id="KAF8466816.1"/>
    </source>
</evidence>
<accession>A0A9P5JVI9</accession>
<proteinExistence type="predicted"/>
<feature type="signal peptide" evidence="2">
    <location>
        <begin position="1"/>
        <end position="22"/>
    </location>
</feature>
<evidence type="ECO:0000256" key="1">
    <source>
        <dbReference type="SAM" id="MobiDB-lite"/>
    </source>
</evidence>
<feature type="region of interest" description="Disordered" evidence="1">
    <location>
        <begin position="57"/>
        <end position="142"/>
    </location>
</feature>
<keyword evidence="4" id="KW-1185">Reference proteome</keyword>
<keyword evidence="2" id="KW-0732">Signal</keyword>
<evidence type="ECO:0000256" key="2">
    <source>
        <dbReference type="SAM" id="SignalP"/>
    </source>
</evidence>
<dbReference type="EMBL" id="WHVB01000039">
    <property type="protein sequence ID" value="KAF8466816.1"/>
    <property type="molecule type" value="Genomic_DNA"/>
</dbReference>
<organism evidence="3 4">
    <name type="scientific">Russula ochroleuca</name>
    <dbReference type="NCBI Taxonomy" id="152965"/>
    <lineage>
        <taxon>Eukaryota</taxon>
        <taxon>Fungi</taxon>
        <taxon>Dikarya</taxon>
        <taxon>Basidiomycota</taxon>
        <taxon>Agaricomycotina</taxon>
        <taxon>Agaricomycetes</taxon>
        <taxon>Russulales</taxon>
        <taxon>Russulaceae</taxon>
        <taxon>Russula</taxon>
    </lineage>
</organism>
<dbReference type="AlphaFoldDB" id="A0A9P5JVI9"/>
<sequence>MVASPLFKVRFLLFTGSIRCSALTVPSPLPVWTTTTTPPPLVPCCHPPLPPTLPRVSMLAPHPLAPNARRKGPPSSALPRVSTTTIPPLPSSATLPSPISTTRPPSHPPPSRLDDDAPSPRPKRETEGGSTPPPPSPRSLSRSAAPFLAFGARWTGALHLHIPYLLPRARFRAPPPSSCLRRDGGGETEGGIRVLTAHCPPLPSPLPRLKRESDGSFSSTAFSLASNASWRGLSCRRLHSVH</sequence>
<gene>
    <name evidence="3" type="ORF">DFH94DRAFT_857397</name>
</gene>
<dbReference type="Proteomes" id="UP000759537">
    <property type="component" value="Unassembled WGS sequence"/>
</dbReference>